<feature type="region of interest" description="Disordered" evidence="1">
    <location>
        <begin position="169"/>
        <end position="188"/>
    </location>
</feature>
<dbReference type="CTD" id="171987"/>
<keyword evidence="3" id="KW-1185">Reference proteome</keyword>
<evidence type="ECO:0000313" key="2">
    <source>
        <dbReference type="EMBL" id="CCD70210.2"/>
    </source>
</evidence>
<reference evidence="2 3" key="1">
    <citation type="journal article" date="1998" name="Science">
        <title>Genome sequence of the nematode C. elegans: a platform for investigating biology.</title>
        <authorList>
            <consortium name="The C. elegans sequencing consortium"/>
            <person name="Sulson J.E."/>
            <person name="Waterston R."/>
        </authorList>
    </citation>
    <scope>NUCLEOTIDE SEQUENCE [LARGE SCALE GENOMIC DNA]</scope>
    <source>
        <strain evidence="2 3">Bristol N2</strain>
    </source>
</reference>
<gene>
    <name evidence="2" type="ORF">CELE_F28H1.1</name>
    <name evidence="2 4" type="ORF">F28H1.1</name>
</gene>
<organism evidence="2 3">
    <name type="scientific">Caenorhabditis elegans</name>
    <dbReference type="NCBI Taxonomy" id="6239"/>
    <lineage>
        <taxon>Eukaryota</taxon>
        <taxon>Metazoa</taxon>
        <taxon>Ecdysozoa</taxon>
        <taxon>Nematoda</taxon>
        <taxon>Chromadorea</taxon>
        <taxon>Rhabditida</taxon>
        <taxon>Rhabditina</taxon>
        <taxon>Rhabditomorpha</taxon>
        <taxon>Rhabditoidea</taxon>
        <taxon>Rhabditidae</taxon>
        <taxon>Peloderinae</taxon>
        <taxon>Caenorhabditis</taxon>
    </lineage>
</organism>
<evidence type="ECO:0000313" key="4">
    <source>
        <dbReference type="WormBase" id="F28H1.1"/>
    </source>
</evidence>
<dbReference type="GeneID" id="171987"/>
<sequence>MAHRMHIGQFTRQYPAETAFKVQSNPWKNSPEPFLPMSTQQPKSWADVGKVAGPPRNYHHPYEVKPFEAIDEKNDVFSTMGHWNSEQKQSRQQHQQYQQNQYQARQHQYYQNPPPFYQPEQPVHYQSAQQDVFDNIGEWDNSTPIPSQISPLQLDLTLTTPLPTFQPYPSTRSYSLESPTTSVTSNEEKNSWKTIELILNQKSSRSPSITERLSPVDFGPWTSNL</sequence>
<dbReference type="KEGG" id="cel:CELE_F28H1.1"/>
<dbReference type="AGR" id="WB:WBGene00017908"/>
<dbReference type="WormBase" id="F28H1.1">
    <property type="protein sequence ID" value="CE54372"/>
    <property type="gene ID" value="WBGene00017908"/>
</dbReference>
<dbReference type="Proteomes" id="UP000001940">
    <property type="component" value="Chromosome I"/>
</dbReference>
<accession>A0A8S5I3Z9</accession>
<evidence type="ECO:0000313" key="3">
    <source>
        <dbReference type="Proteomes" id="UP000001940"/>
    </source>
</evidence>
<feature type="compositionally biased region" description="Low complexity" evidence="1">
    <location>
        <begin position="90"/>
        <end position="105"/>
    </location>
</feature>
<evidence type="ECO:0000256" key="1">
    <source>
        <dbReference type="SAM" id="MobiDB-lite"/>
    </source>
</evidence>
<dbReference type="EMBL" id="BX284601">
    <property type="protein sequence ID" value="CCD70210.2"/>
    <property type="molecule type" value="Genomic_DNA"/>
</dbReference>
<feature type="region of interest" description="Disordered" evidence="1">
    <location>
        <begin position="83"/>
        <end position="105"/>
    </location>
</feature>
<dbReference type="AlphaFoldDB" id="A0A8S5I3Z9"/>
<proteinExistence type="predicted"/>
<name>A0A8S5I3Z9_CAEEL</name>
<protein>
    <submittedName>
        <fullName evidence="2">Uncharacterized protein</fullName>
    </submittedName>
</protein>
<feature type="compositionally biased region" description="Polar residues" evidence="1">
    <location>
        <begin position="170"/>
        <end position="185"/>
    </location>
</feature>